<dbReference type="Proteomes" id="UP001595823">
    <property type="component" value="Unassembled WGS sequence"/>
</dbReference>
<dbReference type="PROSITE" id="PS51257">
    <property type="entry name" value="PROKAR_LIPOPROTEIN"/>
    <property type="match status" value="1"/>
</dbReference>
<keyword evidence="4" id="KW-1185">Reference proteome</keyword>
<name>A0ABV8TWV3_9ACTN</name>
<dbReference type="EMBL" id="JBHSDK010000010">
    <property type="protein sequence ID" value="MFC4335031.1"/>
    <property type="molecule type" value="Genomic_DNA"/>
</dbReference>
<comment type="caution">
    <text evidence="3">The sequence shown here is derived from an EMBL/GenBank/DDBJ whole genome shotgun (WGS) entry which is preliminary data.</text>
</comment>
<accession>A0ABV8TWV3</accession>
<feature type="compositionally biased region" description="Low complexity" evidence="1">
    <location>
        <begin position="40"/>
        <end position="50"/>
    </location>
</feature>
<keyword evidence="2" id="KW-0732">Signal</keyword>
<feature type="chain" id="PRO_5045534728" description="Lipoprotein" evidence="2">
    <location>
        <begin position="29"/>
        <end position="180"/>
    </location>
</feature>
<reference evidence="4" key="1">
    <citation type="journal article" date="2019" name="Int. J. Syst. Evol. Microbiol.">
        <title>The Global Catalogue of Microorganisms (GCM) 10K type strain sequencing project: providing services to taxonomists for standard genome sequencing and annotation.</title>
        <authorList>
            <consortium name="The Broad Institute Genomics Platform"/>
            <consortium name="The Broad Institute Genome Sequencing Center for Infectious Disease"/>
            <person name="Wu L."/>
            <person name="Ma J."/>
        </authorList>
    </citation>
    <scope>NUCLEOTIDE SEQUENCE [LARGE SCALE GENOMIC DNA]</scope>
    <source>
        <strain evidence="4">IBRC-M 10908</strain>
    </source>
</reference>
<protein>
    <recommendedName>
        <fullName evidence="5">Lipoprotein</fullName>
    </recommendedName>
</protein>
<dbReference type="RefSeq" id="WP_380619306.1">
    <property type="nucleotide sequence ID" value="NZ_JBHSDK010000010.1"/>
</dbReference>
<evidence type="ECO:0000256" key="1">
    <source>
        <dbReference type="SAM" id="MobiDB-lite"/>
    </source>
</evidence>
<evidence type="ECO:0000313" key="4">
    <source>
        <dbReference type="Proteomes" id="UP001595823"/>
    </source>
</evidence>
<gene>
    <name evidence="3" type="ORF">ACFPET_07455</name>
</gene>
<proteinExistence type="predicted"/>
<evidence type="ECO:0000256" key="2">
    <source>
        <dbReference type="SAM" id="SignalP"/>
    </source>
</evidence>
<feature type="signal peptide" evidence="2">
    <location>
        <begin position="1"/>
        <end position="28"/>
    </location>
</feature>
<evidence type="ECO:0008006" key="5">
    <source>
        <dbReference type="Google" id="ProtNLM"/>
    </source>
</evidence>
<evidence type="ECO:0000313" key="3">
    <source>
        <dbReference type="EMBL" id="MFC4335031.1"/>
    </source>
</evidence>
<sequence length="180" mass="18493">MKNSSNPALMRYALLPVAAMAFALTACTGDDSAAKDPGGESDSPGPEPESNTGTETGGDAPGESDGDTTDSDAGAEASGDPEAAMKAWLDGIQQADEATAASLMCESPDGKPAEYLRAAENGTLHDDIVDVPDHAFLFNVRSNDGTTAEVMFGVQGDPSNRELGMFELVAEGGEWKVCSS</sequence>
<organism evidence="3 4">
    <name type="scientific">Salininema proteolyticum</name>
    <dbReference type="NCBI Taxonomy" id="1607685"/>
    <lineage>
        <taxon>Bacteria</taxon>
        <taxon>Bacillati</taxon>
        <taxon>Actinomycetota</taxon>
        <taxon>Actinomycetes</taxon>
        <taxon>Glycomycetales</taxon>
        <taxon>Glycomycetaceae</taxon>
        <taxon>Salininema</taxon>
    </lineage>
</organism>
<feature type="region of interest" description="Disordered" evidence="1">
    <location>
        <begin position="29"/>
        <end position="86"/>
    </location>
</feature>